<evidence type="ECO:0000313" key="7">
    <source>
        <dbReference type="EMBL" id="CAD8108556.1"/>
    </source>
</evidence>
<organism evidence="7 8">
    <name type="scientific">Paramecium primaurelia</name>
    <dbReference type="NCBI Taxonomy" id="5886"/>
    <lineage>
        <taxon>Eukaryota</taxon>
        <taxon>Sar</taxon>
        <taxon>Alveolata</taxon>
        <taxon>Ciliophora</taxon>
        <taxon>Intramacronucleata</taxon>
        <taxon>Oligohymenophorea</taxon>
        <taxon>Peniculida</taxon>
        <taxon>Parameciidae</taxon>
        <taxon>Paramecium</taxon>
    </lineage>
</organism>
<proteinExistence type="inferred from homology"/>
<evidence type="ECO:0000259" key="6">
    <source>
        <dbReference type="PROSITE" id="PS50156"/>
    </source>
</evidence>
<accession>A0A8S1PZG5</accession>
<dbReference type="Proteomes" id="UP000688137">
    <property type="component" value="Unassembled WGS sequence"/>
</dbReference>
<feature type="transmembrane region" description="Helical" evidence="5">
    <location>
        <begin position="775"/>
        <end position="799"/>
    </location>
</feature>
<name>A0A8S1PZG5_PARPR</name>
<dbReference type="GO" id="GO:0070006">
    <property type="term" value="F:metalloaminopeptidase activity"/>
    <property type="evidence" value="ECO:0007669"/>
    <property type="project" value="InterPro"/>
</dbReference>
<evidence type="ECO:0000256" key="1">
    <source>
        <dbReference type="ARBA" id="ARBA00009528"/>
    </source>
</evidence>
<dbReference type="GO" id="GO:0005737">
    <property type="term" value="C:cytoplasm"/>
    <property type="evidence" value="ECO:0007669"/>
    <property type="project" value="InterPro"/>
</dbReference>
<feature type="transmembrane region" description="Helical" evidence="5">
    <location>
        <begin position="820"/>
        <end position="842"/>
    </location>
</feature>
<dbReference type="InterPro" id="IPR053958">
    <property type="entry name" value="HMGCR/SNAP/NPC1-like_SSD"/>
</dbReference>
<protein>
    <recommendedName>
        <fullName evidence="6">SSD domain-containing protein</fullName>
    </recommendedName>
</protein>
<evidence type="ECO:0000256" key="2">
    <source>
        <dbReference type="ARBA" id="ARBA00022438"/>
    </source>
</evidence>
<dbReference type="Pfam" id="PF22314">
    <property type="entry name" value="NPC1_MLD"/>
    <property type="match status" value="1"/>
</dbReference>
<feature type="transmembrane region" description="Helical" evidence="5">
    <location>
        <begin position="12"/>
        <end position="35"/>
    </location>
</feature>
<dbReference type="PANTHER" id="PTHR45727:SF9">
    <property type="entry name" value="SSD DOMAIN-CONTAINING PROTEIN"/>
    <property type="match status" value="1"/>
</dbReference>
<feature type="transmembrane region" description="Helical" evidence="5">
    <location>
        <begin position="714"/>
        <end position="733"/>
    </location>
</feature>
<keyword evidence="8" id="KW-1185">Reference proteome</keyword>
<dbReference type="InterPro" id="IPR000731">
    <property type="entry name" value="SSD"/>
</dbReference>
<dbReference type="GO" id="GO:0032934">
    <property type="term" value="F:sterol binding"/>
    <property type="evidence" value="ECO:0007669"/>
    <property type="project" value="TreeGrafter"/>
</dbReference>
<gene>
    <name evidence="7" type="ORF">PPRIM_AZ9-3.1.T1370118</name>
</gene>
<dbReference type="PANTHER" id="PTHR45727">
    <property type="entry name" value="NPC INTRACELLULAR CHOLESTEROL TRANSPORTER 1"/>
    <property type="match status" value="1"/>
</dbReference>
<dbReference type="PROSITE" id="PS00631">
    <property type="entry name" value="CYTOSOL_AP"/>
    <property type="match status" value="1"/>
</dbReference>
<keyword evidence="2" id="KW-0031">Aminopeptidase</keyword>
<dbReference type="CDD" id="cd00433">
    <property type="entry name" value="Peptidase_M17"/>
    <property type="match status" value="1"/>
</dbReference>
<dbReference type="Pfam" id="PF00883">
    <property type="entry name" value="Peptidase_M17"/>
    <property type="match status" value="1"/>
</dbReference>
<dbReference type="GO" id="GO:0016020">
    <property type="term" value="C:membrane"/>
    <property type="evidence" value="ECO:0007669"/>
    <property type="project" value="TreeGrafter"/>
</dbReference>
<feature type="transmembrane region" description="Helical" evidence="5">
    <location>
        <begin position="426"/>
        <end position="447"/>
    </location>
</feature>
<keyword evidence="4" id="KW-0378">Hydrolase</keyword>
<dbReference type="GO" id="GO:0006508">
    <property type="term" value="P:proteolysis"/>
    <property type="evidence" value="ECO:0007669"/>
    <property type="project" value="UniProtKB-KW"/>
</dbReference>
<keyword evidence="5" id="KW-0812">Transmembrane</keyword>
<dbReference type="GO" id="GO:0030145">
    <property type="term" value="F:manganese ion binding"/>
    <property type="evidence" value="ECO:0007669"/>
    <property type="project" value="InterPro"/>
</dbReference>
<feature type="transmembrane region" description="Helical" evidence="5">
    <location>
        <begin position="349"/>
        <end position="372"/>
    </location>
</feature>
<keyword evidence="3" id="KW-0645">Protease</keyword>
<keyword evidence="5" id="KW-0472">Membrane</keyword>
<feature type="transmembrane region" description="Helical" evidence="5">
    <location>
        <begin position="740"/>
        <end position="763"/>
    </location>
</feature>
<dbReference type="GO" id="GO:0015918">
    <property type="term" value="P:sterol transport"/>
    <property type="evidence" value="ECO:0007669"/>
    <property type="project" value="TreeGrafter"/>
</dbReference>
<reference evidence="7" key="1">
    <citation type="submission" date="2021-01" db="EMBL/GenBank/DDBJ databases">
        <authorList>
            <consortium name="Genoscope - CEA"/>
            <person name="William W."/>
        </authorList>
    </citation>
    <scope>NUCLEOTIDE SEQUENCE</scope>
</reference>
<dbReference type="EMBL" id="CAJJDM010000140">
    <property type="protein sequence ID" value="CAD8108556.1"/>
    <property type="molecule type" value="Genomic_DNA"/>
</dbReference>
<evidence type="ECO:0000256" key="4">
    <source>
        <dbReference type="ARBA" id="ARBA00022801"/>
    </source>
</evidence>
<evidence type="ECO:0000313" key="8">
    <source>
        <dbReference type="Proteomes" id="UP000688137"/>
    </source>
</evidence>
<keyword evidence="5" id="KW-1133">Transmembrane helix</keyword>
<dbReference type="InterPro" id="IPR011356">
    <property type="entry name" value="Leucine_aapep/pepB"/>
</dbReference>
<dbReference type="Pfam" id="PF12349">
    <property type="entry name" value="Sterol-sensing"/>
    <property type="match status" value="1"/>
</dbReference>
<comment type="similarity">
    <text evidence="1">Belongs to the peptidase M17 family.</text>
</comment>
<sequence>MIRIFYHIGYFGSKYPCFVFLICLIMTGIMSLGLYNLKVLTDPQSLWVSSSSRTYQEQESSSKNYGPFYRTNQFILTYRNENWVNVFQKEGLQVIYFLQNIIRNRKVQIGGKNTTLEDLCYRPISAKGCYVPSPMDIWLQDPKLLEKDHDIQFTTLCTESIDVNQTNIPCSDQNGIPIILESVFGGINCENRQNDTQPCDHCYIQARTMAVTYLLKNDEFTKQNAELWEKDVWMDTLDALNKRDYKKLYDNYNKSLMVAPKEELLDQYKVAFMAERSVSDEINNETNQNAWIVVVSYLMMFAYIGFAIGQFPSKIYNGFTLGLGGIFIVAVSMISSIGLVSYFDIGLTMISLEVIPFLILAIGVDNMFIITHQFKKQKHPTILERMGNTLEQVGPSITIAAICETLAFLVGSLTKMPALQSFCIQAAVGVFIDYFLQITMFVAFLTWDEQRKKHKRYDLIICKQDINYQLREDRKLIQTFFKKTYSKLLQKPFCIIITIIIFVALFVISCVGITKIKVGLDEQVSMVEGSDLFNYMTLEKKYIEIGPLAYLILENLNYQDPHDLELVANLSNSLSRLNETVQPPIYSWVASFNLFTRESAEWTQACETQDIALYDLPTQLKRFLGVRINSPCCQRYGICGETFEADIVLNETGYVKTSRLRFQHRPIHNSAGYILSLEQTRQVIDKVVKQANLKEGQKVYPYSMPYVFYDQYSYIRAVAITNVLLALATIFFTMTLVQDVICALIVVLFVFLIAFNLIGTIWLTNIIFGGFVIEINAVSVVNLVTCIGLAVEFVAHIIIKFRLCQGQRWDRVREAMSTMGTSVFVGIACTKFIGVAVLGFAPSTLFKLYYFRMYILMVILGAFNDWQDLNFQLSQLELDLLQISQQVIRIPFRMQVVEVKVLYDYYIYQKYLIIMQKHILMETTPHIEIKHTTQLSTKEVYVLYYPSINQSADPIVKALQFYFKSKELLKDIISQKSVKIYALNDDDPFEYVIMQNATNPRQDGANLARKASNKIATQKTEENTISVLLPHNYTINDIAEFTFGFQLANYRWTYQSIKEGGKSSQFPIHYLNLITPITYEVYLSEVQQKWNLKYLHHLVKPILRLRELVPTRPNIATTGYMKNYILNIVKEFGDKVTSTLIEGDELLTAGLRLIHAVGRGSIHKPFYSCLSYKGNAENDKYFALVGKGVVFDSGGLSIKSTSGMEQMYDDKGGACTVLETFRAIVELGLPINVVCSTAWVENSIGPDSFRVSDIIQSYKGITVEILNTDAEGRLILADAMSYAQDKYHIQEMIELSTLTGIIKSALGRYCGVFTNRKGCYSLLQKVEKITKEPFWILPLEDQHRELIKGSVADINNSSSGRVGASAAAAFLECFVEKKVRWMHWDIANVAVTDKNEGIYTKGGTGFGVMSLIYYMTWDIVSKELKEQKEDNDDDDN</sequence>
<feature type="transmembrane region" description="Helical" evidence="5">
    <location>
        <begin position="290"/>
        <end position="309"/>
    </location>
</feature>
<dbReference type="InterPro" id="IPR000819">
    <property type="entry name" value="Peptidase_M17_C"/>
</dbReference>
<feature type="transmembrane region" description="Helical" evidence="5">
    <location>
        <begin position="321"/>
        <end position="343"/>
    </location>
</feature>
<dbReference type="PROSITE" id="PS50156">
    <property type="entry name" value="SSD"/>
    <property type="match status" value="1"/>
</dbReference>
<comment type="caution">
    <text evidence="7">The sequence shown here is derived from an EMBL/GenBank/DDBJ whole genome shotgun (WGS) entry which is preliminary data.</text>
</comment>
<evidence type="ECO:0000256" key="3">
    <source>
        <dbReference type="ARBA" id="ARBA00022670"/>
    </source>
</evidence>
<feature type="transmembrane region" description="Helical" evidence="5">
    <location>
        <begin position="493"/>
        <end position="514"/>
    </location>
</feature>
<dbReference type="InterPro" id="IPR053956">
    <property type="entry name" value="NPC1_MLD"/>
</dbReference>
<evidence type="ECO:0000256" key="5">
    <source>
        <dbReference type="SAM" id="Phobius"/>
    </source>
</evidence>
<feature type="domain" description="SSD" evidence="6">
    <location>
        <begin position="289"/>
        <end position="447"/>
    </location>
</feature>